<reference evidence="2" key="1">
    <citation type="submission" date="2006-03" db="EMBL/GenBank/DDBJ databases">
        <authorList>
            <person name="Shaull S."/>
            <person name="Lin S."/>
            <person name="Dixon R."/>
            <person name="May G."/>
            <person name="Sumner L."/>
            <person name="Gonzales B."/>
            <person name="Cook D."/>
            <person name="Kim D."/>
            <person name="Roe B.A."/>
        </authorList>
    </citation>
    <scope>NUCLEOTIDE SEQUENCE</scope>
</reference>
<dbReference type="PANTHER" id="PTHR47926">
    <property type="entry name" value="PENTATRICOPEPTIDE REPEAT-CONTAINING PROTEIN"/>
    <property type="match status" value="1"/>
</dbReference>
<evidence type="ECO:0000313" key="2">
    <source>
        <dbReference type="EMBL" id="ABP02622.1"/>
    </source>
</evidence>
<dbReference type="InterPro" id="IPR046960">
    <property type="entry name" value="PPR_At4g14850-like_plant"/>
</dbReference>
<evidence type="ECO:0000256" key="1">
    <source>
        <dbReference type="SAM" id="SignalP"/>
    </source>
</evidence>
<proteinExistence type="predicted"/>
<feature type="chain" id="PRO_5002671491" description="Transmembrane protein" evidence="1">
    <location>
        <begin position="23"/>
        <end position="72"/>
    </location>
</feature>
<organism evidence="2">
    <name type="scientific">Medicago truncatula</name>
    <name type="common">Barrel medic</name>
    <name type="synonym">Medicago tribuloides</name>
    <dbReference type="NCBI Taxonomy" id="3880"/>
    <lineage>
        <taxon>Eukaryota</taxon>
        <taxon>Viridiplantae</taxon>
        <taxon>Streptophyta</taxon>
        <taxon>Embryophyta</taxon>
        <taxon>Tracheophyta</taxon>
        <taxon>Spermatophyta</taxon>
        <taxon>Magnoliopsida</taxon>
        <taxon>eudicotyledons</taxon>
        <taxon>Gunneridae</taxon>
        <taxon>Pentapetalae</taxon>
        <taxon>rosids</taxon>
        <taxon>fabids</taxon>
        <taxon>Fabales</taxon>
        <taxon>Fabaceae</taxon>
        <taxon>Papilionoideae</taxon>
        <taxon>50 kb inversion clade</taxon>
        <taxon>NPAAA clade</taxon>
        <taxon>Hologalegina</taxon>
        <taxon>IRL clade</taxon>
        <taxon>Trifolieae</taxon>
        <taxon>Medicago</taxon>
    </lineage>
</organism>
<dbReference type="Gene3D" id="1.25.40.10">
    <property type="entry name" value="Tetratricopeptide repeat domain"/>
    <property type="match status" value="1"/>
</dbReference>
<evidence type="ECO:0008006" key="3">
    <source>
        <dbReference type="Google" id="ProtNLM"/>
    </source>
</evidence>
<dbReference type="EMBL" id="AC139526">
    <property type="protein sequence ID" value="ABP02622.1"/>
    <property type="molecule type" value="Genomic_DNA"/>
</dbReference>
<accession>A4PRJ2</accession>
<name>A4PRJ2_MEDTR</name>
<feature type="signal peptide" evidence="1">
    <location>
        <begin position="1"/>
        <end position="22"/>
    </location>
</feature>
<reference evidence="2" key="2">
    <citation type="submission" date="2007-04" db="EMBL/GenBank/DDBJ databases">
        <authorList>
            <consortium name="The International Medicago Genome Annotation Group"/>
        </authorList>
    </citation>
    <scope>NUCLEOTIDE SEQUENCE</scope>
</reference>
<sequence length="72" mass="8224">MIAALQFFLLVVIYTGLLDTGAEYFYPMNEEYSVTPTSKHYTCMIDLLGRVDRLEEAQDLRRNMPFEPGAAS</sequence>
<gene>
    <name evidence="2" type="ORF">MtrDRAFT_AC139526g38v2</name>
</gene>
<dbReference type="AlphaFoldDB" id="A4PRJ2"/>
<dbReference type="GO" id="GO:0009451">
    <property type="term" value="P:RNA modification"/>
    <property type="evidence" value="ECO:0007669"/>
    <property type="project" value="InterPro"/>
</dbReference>
<protein>
    <recommendedName>
        <fullName evidence="3">Transmembrane protein</fullName>
    </recommendedName>
</protein>
<dbReference type="InterPro" id="IPR011990">
    <property type="entry name" value="TPR-like_helical_dom_sf"/>
</dbReference>
<dbReference type="GO" id="GO:0003723">
    <property type="term" value="F:RNA binding"/>
    <property type="evidence" value="ECO:0007669"/>
    <property type="project" value="InterPro"/>
</dbReference>
<keyword evidence="1" id="KW-0732">Signal</keyword>